<feature type="transmembrane region" description="Helical" evidence="6">
    <location>
        <begin position="93"/>
        <end position="122"/>
    </location>
</feature>
<evidence type="ECO:0000313" key="7">
    <source>
        <dbReference type="EMBL" id="AXZ00014.1"/>
    </source>
</evidence>
<feature type="transmembrane region" description="Helical" evidence="6">
    <location>
        <begin position="391"/>
        <end position="414"/>
    </location>
</feature>
<sequence length="416" mass="47835">MKEKMKKIIIKFEKNKVVLRNLFNLSLIQVFNLLAPLILYPLTIHRLGFNSMGTVVYYQGIIAFFAIFINYGFYIIGAKLISESYQNRIKLSLVVSTILLIKFIHWMISLFILIVVANIAYFNLNIEYIILAFLSTFYELLFMQWFFQGVEKLKPMVLINSSSKIIQIFFIFYFINDSNDINIYFIIIAILNFITGFVSILIAFSEYKLKLILPSINYIKNIFISAGTLFLANITNSIKDRLSVLLIGNHINMVSVAYYDLAMRIVNISTLPINLITDAFFPSLVKKKSTKTIYSLCLFSLLISIFLVIMEFIFAEKIILILAGNINETSIKVVKLALIIVPILSISTVLGKLGLIASGRNKHFLYIVIKTVILYLIAVALGYKFGFLNNIFLYISISIFIYIIELCLRAFYLYRK</sequence>
<dbReference type="GO" id="GO:0005886">
    <property type="term" value="C:plasma membrane"/>
    <property type="evidence" value="ECO:0007669"/>
    <property type="project" value="UniProtKB-SubCell"/>
</dbReference>
<dbReference type="Pfam" id="PF01943">
    <property type="entry name" value="Polysacc_synt"/>
    <property type="match status" value="1"/>
</dbReference>
<feature type="transmembrane region" description="Helical" evidence="6">
    <location>
        <begin position="364"/>
        <end position="385"/>
    </location>
</feature>
<keyword evidence="5 6" id="KW-0472">Membrane</keyword>
<feature type="transmembrane region" description="Helical" evidence="6">
    <location>
        <begin position="181"/>
        <end position="204"/>
    </location>
</feature>
<evidence type="ECO:0000256" key="6">
    <source>
        <dbReference type="SAM" id="Phobius"/>
    </source>
</evidence>
<feature type="transmembrane region" description="Helical" evidence="6">
    <location>
        <begin position="261"/>
        <end position="281"/>
    </location>
</feature>
<evidence type="ECO:0000256" key="3">
    <source>
        <dbReference type="ARBA" id="ARBA00022692"/>
    </source>
</evidence>
<keyword evidence="4 6" id="KW-1133">Transmembrane helix</keyword>
<keyword evidence="2" id="KW-1003">Cell membrane</keyword>
<name>A0A385JNY3_9GAMM</name>
<reference evidence="7" key="1">
    <citation type="journal article" date="2017" name="PLoS ONE">
        <title>Genetic diversity of the O antigens of Proteus species and the development of a suspension array for molecular serotyping.</title>
        <authorList>
            <person name="Yu X."/>
            <person name="Torzewska A."/>
            <person name="Zhang X."/>
            <person name="Yin Z."/>
            <person name="Drzewiecka D."/>
            <person name="Cao H."/>
            <person name="Liu B."/>
            <person name="Knirel Y.A."/>
            <person name="Rozalski A."/>
            <person name="Wang L."/>
        </authorList>
    </citation>
    <scope>NUCLEOTIDE SEQUENCE</scope>
    <source>
        <strain evidence="7">G2665</strain>
    </source>
</reference>
<feature type="transmembrane region" description="Helical" evidence="6">
    <location>
        <begin position="293"/>
        <end position="314"/>
    </location>
</feature>
<feature type="transmembrane region" description="Helical" evidence="6">
    <location>
        <begin position="21"/>
        <end position="44"/>
    </location>
</feature>
<protein>
    <submittedName>
        <fullName evidence="7">Wzx</fullName>
    </submittedName>
</protein>
<keyword evidence="3 6" id="KW-0812">Transmembrane</keyword>
<dbReference type="PANTHER" id="PTHR30250">
    <property type="entry name" value="PST FAMILY PREDICTED COLANIC ACID TRANSPORTER"/>
    <property type="match status" value="1"/>
</dbReference>
<evidence type="ECO:0000256" key="5">
    <source>
        <dbReference type="ARBA" id="ARBA00023136"/>
    </source>
</evidence>
<feature type="transmembrane region" description="Helical" evidence="6">
    <location>
        <begin position="128"/>
        <end position="147"/>
    </location>
</feature>
<dbReference type="PANTHER" id="PTHR30250:SF11">
    <property type="entry name" value="O-ANTIGEN TRANSPORTER-RELATED"/>
    <property type="match status" value="1"/>
</dbReference>
<comment type="subcellular location">
    <subcellularLocation>
        <location evidence="1">Cell membrane</location>
        <topology evidence="1">Multi-pass membrane protein</topology>
    </subcellularLocation>
</comment>
<feature type="transmembrane region" description="Helical" evidence="6">
    <location>
        <begin position="334"/>
        <end position="357"/>
    </location>
</feature>
<dbReference type="InterPro" id="IPR050833">
    <property type="entry name" value="Poly_Biosynth_Transport"/>
</dbReference>
<evidence type="ECO:0000256" key="1">
    <source>
        <dbReference type="ARBA" id="ARBA00004651"/>
    </source>
</evidence>
<proteinExistence type="predicted"/>
<accession>A0A385JNY3</accession>
<evidence type="ECO:0000256" key="4">
    <source>
        <dbReference type="ARBA" id="ARBA00022989"/>
    </source>
</evidence>
<evidence type="ECO:0000256" key="2">
    <source>
        <dbReference type="ARBA" id="ARBA00022475"/>
    </source>
</evidence>
<feature type="transmembrane region" description="Helical" evidence="6">
    <location>
        <begin position="56"/>
        <end position="81"/>
    </location>
</feature>
<feature type="transmembrane region" description="Helical" evidence="6">
    <location>
        <begin position="216"/>
        <end position="235"/>
    </location>
</feature>
<feature type="transmembrane region" description="Helical" evidence="6">
    <location>
        <begin position="156"/>
        <end position="175"/>
    </location>
</feature>
<organism evidence="7">
    <name type="scientific">Proteus penneri</name>
    <dbReference type="NCBI Taxonomy" id="102862"/>
    <lineage>
        <taxon>Bacteria</taxon>
        <taxon>Pseudomonadati</taxon>
        <taxon>Pseudomonadota</taxon>
        <taxon>Gammaproteobacteria</taxon>
        <taxon>Enterobacterales</taxon>
        <taxon>Morganellaceae</taxon>
        <taxon>Proteus</taxon>
    </lineage>
</organism>
<dbReference type="InterPro" id="IPR002797">
    <property type="entry name" value="Polysacc_synth"/>
</dbReference>
<dbReference type="AlphaFoldDB" id="A0A385JNY3"/>
<dbReference type="EMBL" id="KY710731">
    <property type="protein sequence ID" value="AXZ00014.1"/>
    <property type="molecule type" value="Genomic_DNA"/>
</dbReference>